<reference evidence="2 3" key="1">
    <citation type="submission" date="2018-03" db="EMBL/GenBank/DDBJ databases">
        <title>The draft genome of Mesorhizobium soli JCM 19897.</title>
        <authorList>
            <person name="Li L."/>
            <person name="Liu L."/>
            <person name="Liang L."/>
            <person name="Wang T."/>
            <person name="Zhang X."/>
        </authorList>
    </citation>
    <scope>NUCLEOTIDE SEQUENCE [LARGE SCALE GENOMIC DNA]</scope>
    <source>
        <strain evidence="2 3">JCM 19897</strain>
    </source>
</reference>
<dbReference type="Gene3D" id="2.40.50.90">
    <property type="match status" value="1"/>
</dbReference>
<evidence type="ECO:0000256" key="1">
    <source>
        <dbReference type="SAM" id="MobiDB-lite"/>
    </source>
</evidence>
<evidence type="ECO:0000313" key="3">
    <source>
        <dbReference type="Proteomes" id="UP000240653"/>
    </source>
</evidence>
<organism evidence="2 3">
    <name type="scientific">Pseudaminobacter soli</name>
    <name type="common">ex Li et al. 2025</name>
    <dbReference type="NCBI Taxonomy" id="1295366"/>
    <lineage>
        <taxon>Bacteria</taxon>
        <taxon>Pseudomonadati</taxon>
        <taxon>Pseudomonadota</taxon>
        <taxon>Alphaproteobacteria</taxon>
        <taxon>Hyphomicrobiales</taxon>
        <taxon>Phyllobacteriaceae</taxon>
        <taxon>Pseudaminobacter</taxon>
    </lineage>
</organism>
<proteinExistence type="predicted"/>
<feature type="compositionally biased region" description="Pro residues" evidence="1">
    <location>
        <begin position="207"/>
        <end position="221"/>
    </location>
</feature>
<keyword evidence="3" id="KW-1185">Reference proteome</keyword>
<feature type="compositionally biased region" description="Polar residues" evidence="1">
    <location>
        <begin position="227"/>
        <end position="237"/>
    </location>
</feature>
<sequence>MNVSATEVRTVSKIDLVLPRDRAELIKATEPDSESVSGYAQMLAVAAHGTKRHRAPKEQPTIGDVSIAMLPMQEQGRLKVLYRPRATETGTIDAMGYTLILTGVNPPKLNEKCVYNGRSWPCGARALTEFRAWLRDRAVTCLVPAQPAGRAVLTKCSVGREDAGAWLVKNGWARAQAAGPYARAGEKARAEKLGIYGEAPWLKPRQPALPRPVKAPVPLPQPELTATPPTDLSAPSQ</sequence>
<feature type="region of interest" description="Disordered" evidence="1">
    <location>
        <begin position="202"/>
        <end position="237"/>
    </location>
</feature>
<dbReference type="Proteomes" id="UP000240653">
    <property type="component" value="Unassembled WGS sequence"/>
</dbReference>
<dbReference type="SUPFAM" id="SSF50199">
    <property type="entry name" value="Staphylococcal nuclease"/>
    <property type="match status" value="1"/>
</dbReference>
<name>A0A2P7SCS9_9HYPH</name>
<gene>
    <name evidence="2" type="ORF">C7I85_14280</name>
</gene>
<comment type="caution">
    <text evidence="2">The sequence shown here is derived from an EMBL/GenBank/DDBJ whole genome shotgun (WGS) entry which is preliminary data.</text>
</comment>
<dbReference type="EMBL" id="PXYL01000006">
    <property type="protein sequence ID" value="PSJ60317.1"/>
    <property type="molecule type" value="Genomic_DNA"/>
</dbReference>
<evidence type="ECO:0008006" key="4">
    <source>
        <dbReference type="Google" id="ProtNLM"/>
    </source>
</evidence>
<dbReference type="InterPro" id="IPR035437">
    <property type="entry name" value="SNase_OB-fold_sf"/>
</dbReference>
<dbReference type="AlphaFoldDB" id="A0A2P7SCS9"/>
<protein>
    <recommendedName>
        <fullName evidence="4">TNase-like domain-containing protein</fullName>
    </recommendedName>
</protein>
<accession>A0A2P7SCS9</accession>
<evidence type="ECO:0000313" key="2">
    <source>
        <dbReference type="EMBL" id="PSJ60317.1"/>
    </source>
</evidence>